<evidence type="ECO:0000256" key="4">
    <source>
        <dbReference type="SAM" id="MobiDB-lite"/>
    </source>
</evidence>
<evidence type="ECO:0008006" key="7">
    <source>
        <dbReference type="Google" id="ProtNLM"/>
    </source>
</evidence>
<sequence>MAAVAKAPPATPEEQATIKTRILTHVFASKGEPPPKKLATSWVQYGRAVQANSSDKAAKLQTLLVDLAHMEDLANLKTATVRANHREQAELAQRHAALENVQEAATAETQEARAGMAQARVRRKEEEEYERLREDLMKVPGRDTTREEADTVSAEIAALQADIERADATIELRRKQFAAFLHCLDELQAAMSADKGGEDGEALAAPPAGTPPAPPPPADSVVAMEA</sequence>
<accession>A0AAW1SCC2</accession>
<feature type="coiled-coil region" evidence="3">
    <location>
        <begin position="107"/>
        <end position="176"/>
    </location>
</feature>
<keyword evidence="3" id="KW-0175">Coiled coil</keyword>
<proteinExistence type="predicted"/>
<feature type="compositionally biased region" description="Pro residues" evidence="4">
    <location>
        <begin position="208"/>
        <end position="218"/>
    </location>
</feature>
<dbReference type="AlphaFoldDB" id="A0AAW1SCC2"/>
<dbReference type="Proteomes" id="UP001445335">
    <property type="component" value="Unassembled WGS sequence"/>
</dbReference>
<comment type="caution">
    <text evidence="5">The sequence shown here is derived from an EMBL/GenBank/DDBJ whole genome shotgun (WGS) entry which is preliminary data.</text>
</comment>
<keyword evidence="2" id="KW-0539">Nucleus</keyword>
<gene>
    <name evidence="5" type="ORF">WJX81_000107</name>
</gene>
<evidence type="ECO:0000313" key="6">
    <source>
        <dbReference type="Proteomes" id="UP001445335"/>
    </source>
</evidence>
<dbReference type="EMBL" id="JALJOU010000005">
    <property type="protein sequence ID" value="KAK9843627.1"/>
    <property type="molecule type" value="Genomic_DNA"/>
</dbReference>
<evidence type="ECO:0000256" key="3">
    <source>
        <dbReference type="SAM" id="Coils"/>
    </source>
</evidence>
<evidence type="ECO:0000256" key="1">
    <source>
        <dbReference type="ARBA" id="ARBA00004123"/>
    </source>
</evidence>
<organism evidence="5 6">
    <name type="scientific">Elliptochloris bilobata</name>
    <dbReference type="NCBI Taxonomy" id="381761"/>
    <lineage>
        <taxon>Eukaryota</taxon>
        <taxon>Viridiplantae</taxon>
        <taxon>Chlorophyta</taxon>
        <taxon>core chlorophytes</taxon>
        <taxon>Trebouxiophyceae</taxon>
        <taxon>Trebouxiophyceae incertae sedis</taxon>
        <taxon>Elliptochloris clade</taxon>
        <taxon>Elliptochloris</taxon>
    </lineage>
</organism>
<keyword evidence="6" id="KW-1185">Reference proteome</keyword>
<feature type="region of interest" description="Disordered" evidence="4">
    <location>
        <begin position="192"/>
        <end position="226"/>
    </location>
</feature>
<dbReference type="InterPro" id="IPR008501">
    <property type="entry name" value="THOC7/Mft1"/>
</dbReference>
<evidence type="ECO:0000313" key="5">
    <source>
        <dbReference type="EMBL" id="KAK9843627.1"/>
    </source>
</evidence>
<dbReference type="Pfam" id="PF05615">
    <property type="entry name" value="THOC7"/>
    <property type="match status" value="1"/>
</dbReference>
<reference evidence="5 6" key="1">
    <citation type="journal article" date="2024" name="Nat. Commun.">
        <title>Phylogenomics reveals the evolutionary origins of lichenization in chlorophyte algae.</title>
        <authorList>
            <person name="Puginier C."/>
            <person name="Libourel C."/>
            <person name="Otte J."/>
            <person name="Skaloud P."/>
            <person name="Haon M."/>
            <person name="Grisel S."/>
            <person name="Petersen M."/>
            <person name="Berrin J.G."/>
            <person name="Delaux P.M."/>
            <person name="Dal Grande F."/>
            <person name="Keller J."/>
        </authorList>
    </citation>
    <scope>NUCLEOTIDE SEQUENCE [LARGE SCALE GENOMIC DNA]</scope>
    <source>
        <strain evidence="5 6">SAG 245.80</strain>
    </source>
</reference>
<dbReference type="GO" id="GO:0000445">
    <property type="term" value="C:THO complex part of transcription export complex"/>
    <property type="evidence" value="ECO:0007669"/>
    <property type="project" value="InterPro"/>
</dbReference>
<evidence type="ECO:0000256" key="2">
    <source>
        <dbReference type="ARBA" id="ARBA00023242"/>
    </source>
</evidence>
<protein>
    <recommendedName>
        <fullName evidence="7">THO complex subunit 7</fullName>
    </recommendedName>
</protein>
<name>A0AAW1SCC2_9CHLO</name>
<comment type="subcellular location">
    <subcellularLocation>
        <location evidence="1">Nucleus</location>
    </subcellularLocation>
</comment>
<dbReference type="GO" id="GO:0006397">
    <property type="term" value="P:mRNA processing"/>
    <property type="evidence" value="ECO:0007669"/>
    <property type="project" value="InterPro"/>
</dbReference>